<keyword evidence="1" id="KW-0472">Membrane</keyword>
<keyword evidence="3" id="KW-1185">Reference proteome</keyword>
<organism evidence="2 3">
    <name type="scientific">Palleronia marisminoris</name>
    <dbReference type="NCBI Taxonomy" id="315423"/>
    <lineage>
        <taxon>Bacteria</taxon>
        <taxon>Pseudomonadati</taxon>
        <taxon>Pseudomonadota</taxon>
        <taxon>Alphaproteobacteria</taxon>
        <taxon>Rhodobacterales</taxon>
        <taxon>Roseobacteraceae</taxon>
        <taxon>Palleronia</taxon>
    </lineage>
</organism>
<keyword evidence="1" id="KW-1133">Transmembrane helix</keyword>
<dbReference type="EMBL" id="FWFV01000017">
    <property type="protein sequence ID" value="SLN70368.1"/>
    <property type="molecule type" value="Genomic_DNA"/>
</dbReference>
<feature type="transmembrane region" description="Helical" evidence="1">
    <location>
        <begin position="33"/>
        <end position="53"/>
    </location>
</feature>
<evidence type="ECO:0000256" key="1">
    <source>
        <dbReference type="SAM" id="Phobius"/>
    </source>
</evidence>
<dbReference type="Proteomes" id="UP000193870">
    <property type="component" value="Unassembled WGS sequence"/>
</dbReference>
<name>A0A1Y5TRL7_9RHOB</name>
<dbReference type="STRING" id="315423.SAMN04488020_11827"/>
<proteinExistence type="predicted"/>
<evidence type="ECO:0000313" key="2">
    <source>
        <dbReference type="EMBL" id="SLN70368.1"/>
    </source>
</evidence>
<gene>
    <name evidence="2" type="ORF">PAM7066_03570</name>
</gene>
<dbReference type="AlphaFoldDB" id="A0A1Y5TRL7"/>
<accession>A0A1Y5TRL7</accession>
<evidence type="ECO:0000313" key="3">
    <source>
        <dbReference type="Proteomes" id="UP000193870"/>
    </source>
</evidence>
<dbReference type="RefSeq" id="WP_175484723.1">
    <property type="nucleotide sequence ID" value="NZ_FOPF01000018.1"/>
</dbReference>
<reference evidence="2 3" key="1">
    <citation type="submission" date="2017-03" db="EMBL/GenBank/DDBJ databases">
        <authorList>
            <person name="Afonso C.L."/>
            <person name="Miller P.J."/>
            <person name="Scott M.A."/>
            <person name="Spackman E."/>
            <person name="Goraichik I."/>
            <person name="Dimitrov K.M."/>
            <person name="Suarez D.L."/>
            <person name="Swayne D.E."/>
        </authorList>
    </citation>
    <scope>NUCLEOTIDE SEQUENCE [LARGE SCALE GENOMIC DNA]</scope>
    <source>
        <strain evidence="2 3">CECT 7066</strain>
    </source>
</reference>
<keyword evidence="1" id="KW-0812">Transmembrane</keyword>
<protein>
    <submittedName>
        <fullName evidence="2">Uncharacterized protein</fullName>
    </submittedName>
</protein>
<sequence length="55" mass="5726">MIVLFPKLALATVLAVTASGFAALNGHGFVMSALAYVLVGQMVFLSLLCRDLLAS</sequence>